<dbReference type="AlphaFoldDB" id="A0A370DSJ7"/>
<keyword evidence="1" id="KW-0732">Signal</keyword>
<name>A0A370DSJ7_9GAMM</name>
<evidence type="ECO:0000256" key="1">
    <source>
        <dbReference type="SAM" id="SignalP"/>
    </source>
</evidence>
<dbReference type="Proteomes" id="UP000254771">
    <property type="component" value="Unassembled WGS sequence"/>
</dbReference>
<comment type="caution">
    <text evidence="2">The sequence shown here is derived from an EMBL/GenBank/DDBJ whole genome shotgun (WGS) entry which is preliminary data.</text>
</comment>
<accession>A0A370DSJ7</accession>
<sequence length="185" mass="19852">MFLIKYLLHVCAVSILLVSTGSADPTQPAKQYSISDLINNALLSSEVTVLVQVRKITGVDAQGRQQVLYENKAGKLVQLDLLASTVQRLDGRMISVGKYEDIQLELSNDVHLLGKNSVVLRTPFSDQKGTATIKAEGEIHVSPARVVTSQIKIEMGEFSRPLPPALVRALLAAIPASGCSTGAIC</sequence>
<evidence type="ECO:0000313" key="2">
    <source>
        <dbReference type="EMBL" id="RDH88131.1"/>
    </source>
</evidence>
<reference evidence="2 3" key="1">
    <citation type="journal article" date="2018" name="ISME J.">
        <title>Endosymbiont genomes yield clues of tubeworm success.</title>
        <authorList>
            <person name="Li Y."/>
            <person name="Liles M.R."/>
            <person name="Halanych K.M."/>
        </authorList>
    </citation>
    <scope>NUCLEOTIDE SEQUENCE [LARGE SCALE GENOMIC DNA]</scope>
    <source>
        <strain evidence="2">A1462</strain>
    </source>
</reference>
<gene>
    <name evidence="2" type="ORF">DIZ78_01710</name>
</gene>
<feature type="chain" id="PRO_5017017617" evidence="1">
    <location>
        <begin position="24"/>
        <end position="185"/>
    </location>
</feature>
<organism evidence="2 3">
    <name type="scientific">endosymbiont of Escarpia spicata</name>
    <dbReference type="NCBI Taxonomy" id="2200908"/>
    <lineage>
        <taxon>Bacteria</taxon>
        <taxon>Pseudomonadati</taxon>
        <taxon>Pseudomonadota</taxon>
        <taxon>Gammaproteobacteria</taxon>
        <taxon>sulfur-oxidizing symbionts</taxon>
    </lineage>
</organism>
<feature type="signal peptide" evidence="1">
    <location>
        <begin position="1"/>
        <end position="23"/>
    </location>
</feature>
<protein>
    <submittedName>
        <fullName evidence="2">Uncharacterized protein</fullName>
    </submittedName>
</protein>
<proteinExistence type="predicted"/>
<dbReference type="EMBL" id="QFXE01000002">
    <property type="protein sequence ID" value="RDH88131.1"/>
    <property type="molecule type" value="Genomic_DNA"/>
</dbReference>
<keyword evidence="3" id="KW-1185">Reference proteome</keyword>
<evidence type="ECO:0000313" key="3">
    <source>
        <dbReference type="Proteomes" id="UP000254771"/>
    </source>
</evidence>